<dbReference type="Proteomes" id="UP000646738">
    <property type="component" value="Unassembled WGS sequence"/>
</dbReference>
<dbReference type="Pfam" id="PF00892">
    <property type="entry name" value="EamA"/>
    <property type="match status" value="2"/>
</dbReference>
<feature type="transmembrane region" description="Helical" evidence="6">
    <location>
        <begin position="140"/>
        <end position="159"/>
    </location>
</feature>
<feature type="domain" description="EamA" evidence="7">
    <location>
        <begin position="31"/>
        <end position="156"/>
    </location>
</feature>
<dbReference type="EMBL" id="BNEA01000015">
    <property type="protein sequence ID" value="GHI56097.1"/>
    <property type="molecule type" value="Genomic_DNA"/>
</dbReference>
<dbReference type="Pfam" id="PF13460">
    <property type="entry name" value="NAD_binding_10"/>
    <property type="match status" value="1"/>
</dbReference>
<comment type="caution">
    <text evidence="9">The sequence shown here is derived from an EMBL/GenBank/DDBJ whole genome shotgun (WGS) entry which is preliminary data.</text>
</comment>
<dbReference type="SUPFAM" id="SSF51735">
    <property type="entry name" value="NAD(P)-binding Rossmann-fold domains"/>
    <property type="match status" value="1"/>
</dbReference>
<keyword evidence="5 6" id="KW-0472">Membrane</keyword>
<evidence type="ECO:0000313" key="10">
    <source>
        <dbReference type="Proteomes" id="UP000646738"/>
    </source>
</evidence>
<dbReference type="InterPro" id="IPR050638">
    <property type="entry name" value="AA-Vitamin_Transporters"/>
</dbReference>
<evidence type="ECO:0000256" key="2">
    <source>
        <dbReference type="ARBA" id="ARBA00007362"/>
    </source>
</evidence>
<gene>
    <name evidence="9" type="ORF">Srubr_59430</name>
</gene>
<dbReference type="InterPro" id="IPR036291">
    <property type="entry name" value="NAD(P)-bd_dom_sf"/>
</dbReference>
<feature type="transmembrane region" description="Helical" evidence="6">
    <location>
        <begin position="197"/>
        <end position="218"/>
    </location>
</feature>
<feature type="transmembrane region" description="Helical" evidence="6">
    <location>
        <begin position="255"/>
        <end position="276"/>
    </location>
</feature>
<keyword evidence="4 6" id="KW-1133">Transmembrane helix</keyword>
<evidence type="ECO:0000259" key="8">
    <source>
        <dbReference type="Pfam" id="PF13460"/>
    </source>
</evidence>
<dbReference type="InterPro" id="IPR000620">
    <property type="entry name" value="EamA_dom"/>
</dbReference>
<dbReference type="InterPro" id="IPR016040">
    <property type="entry name" value="NAD(P)-bd_dom"/>
</dbReference>
<dbReference type="PANTHER" id="PTHR32322">
    <property type="entry name" value="INNER MEMBRANE TRANSPORTER"/>
    <property type="match status" value="1"/>
</dbReference>
<feature type="domain" description="NAD(P)-binding" evidence="8">
    <location>
        <begin position="324"/>
        <end position="518"/>
    </location>
</feature>
<feature type="transmembrane region" description="Helical" evidence="6">
    <location>
        <begin position="112"/>
        <end position="133"/>
    </location>
</feature>
<evidence type="ECO:0000256" key="5">
    <source>
        <dbReference type="ARBA" id="ARBA00023136"/>
    </source>
</evidence>
<evidence type="ECO:0000256" key="4">
    <source>
        <dbReference type="ARBA" id="ARBA00022989"/>
    </source>
</evidence>
<dbReference type="Gene3D" id="3.40.50.720">
    <property type="entry name" value="NAD(P)-binding Rossmann-like Domain"/>
    <property type="match status" value="1"/>
</dbReference>
<evidence type="ECO:0000259" key="7">
    <source>
        <dbReference type="Pfam" id="PF00892"/>
    </source>
</evidence>
<feature type="domain" description="EamA" evidence="7">
    <location>
        <begin position="167"/>
        <end position="298"/>
    </location>
</feature>
<dbReference type="InterPro" id="IPR037185">
    <property type="entry name" value="EmrE-like"/>
</dbReference>
<comment type="subcellular location">
    <subcellularLocation>
        <location evidence="1">Membrane</location>
        <topology evidence="1">Multi-pass membrane protein</topology>
    </subcellularLocation>
</comment>
<accession>A0ABQ3RJQ7</accession>
<sequence length="532" mass="54393">MSSSAHPPATVPPTAHRPVSALSAAHRPATVLLTALAPAAWGTTYIITTELLPPGHPLFAGLMRSLPAGLAGLALTRVLPRGDWWWKAVVLGLLNIGGMPLLFVSAERLPGGVAATLGAVQPLLVAGLALLVLRDRPTPWRLAWGVLGVAGVGLVVLGPDARLDAVGLLAGLGHTATMAGGVVLTRRWGRPPGVGPLALAGWQLTVGGLLLLPVTLAFEGVPERIDAGAAGGYLWLGSMGGLIAYTLWFRGIATLPVGAIAPLVLLSPLVATAIGVTRGESLSPAQACGFALSLAALLAAQLNPPHHGRSTSPMTSALTIAVLGATGTVGSRITAEAAARGHRVLALARKPASGHPAVTPVPLDAADPDAVRRALTDSGAHAVVLALRTYPADEDFLVGVTRTVLDTAAGLGIRVLVIGGAGALRTPGIPDLLLADNPAYVPAELRPVAAAGVAQLRACRAHAHPDWTYLSPPALLEPGTRTARYRRGTDTLLTTPDGRSRISAEDLAAAAVDELEQPGMDRHFTVVQAAPE</sequence>
<feature type="transmembrane region" description="Helical" evidence="6">
    <location>
        <begin position="88"/>
        <end position="106"/>
    </location>
</feature>
<evidence type="ECO:0000256" key="1">
    <source>
        <dbReference type="ARBA" id="ARBA00004141"/>
    </source>
</evidence>
<proteinExistence type="inferred from homology"/>
<dbReference type="SUPFAM" id="SSF103481">
    <property type="entry name" value="Multidrug resistance efflux transporter EmrE"/>
    <property type="match status" value="2"/>
</dbReference>
<comment type="similarity">
    <text evidence="2">Belongs to the EamA transporter family.</text>
</comment>
<evidence type="ECO:0000256" key="6">
    <source>
        <dbReference type="SAM" id="Phobius"/>
    </source>
</evidence>
<dbReference type="PANTHER" id="PTHR32322:SF2">
    <property type="entry name" value="EAMA DOMAIN-CONTAINING PROTEIN"/>
    <property type="match status" value="1"/>
</dbReference>
<feature type="transmembrane region" description="Helical" evidence="6">
    <location>
        <begin position="165"/>
        <end position="185"/>
    </location>
</feature>
<evidence type="ECO:0000256" key="3">
    <source>
        <dbReference type="ARBA" id="ARBA00022692"/>
    </source>
</evidence>
<name>A0ABQ3RJQ7_STRRR</name>
<feature type="transmembrane region" description="Helical" evidence="6">
    <location>
        <begin position="230"/>
        <end position="248"/>
    </location>
</feature>
<keyword evidence="3 6" id="KW-0812">Transmembrane</keyword>
<evidence type="ECO:0000313" key="9">
    <source>
        <dbReference type="EMBL" id="GHI56097.1"/>
    </source>
</evidence>
<reference evidence="10" key="1">
    <citation type="submission" date="2023-07" db="EMBL/GenBank/DDBJ databases">
        <title>Whole genome shotgun sequence of Streptomyces achromogenes subsp. rubradiris NBRC 14000.</title>
        <authorList>
            <person name="Komaki H."/>
            <person name="Tamura T."/>
        </authorList>
    </citation>
    <scope>NUCLEOTIDE SEQUENCE [LARGE SCALE GENOMIC DNA]</scope>
    <source>
        <strain evidence="10">NBRC 14000</strain>
    </source>
</reference>
<keyword evidence="10" id="KW-1185">Reference proteome</keyword>
<evidence type="ECO:0008006" key="11">
    <source>
        <dbReference type="Google" id="ProtNLM"/>
    </source>
</evidence>
<protein>
    <recommendedName>
        <fullName evidence="11">NADH-flavin reductase</fullName>
    </recommendedName>
</protein>
<organism evidence="9 10">
    <name type="scientific">Streptomyces rubradiris</name>
    <name type="common">Streptomyces achromogenes subsp. rubradiris</name>
    <dbReference type="NCBI Taxonomy" id="285531"/>
    <lineage>
        <taxon>Bacteria</taxon>
        <taxon>Bacillati</taxon>
        <taxon>Actinomycetota</taxon>
        <taxon>Actinomycetes</taxon>
        <taxon>Kitasatosporales</taxon>
        <taxon>Streptomycetaceae</taxon>
        <taxon>Streptomyces</taxon>
    </lineage>
</organism>